<accession>A0A9X1RMX8</accession>
<sequence length="627" mass="69918">MPTAYSYIRFSTPEQKKGDSLRRQTELSEQYAREHGLTLDTSLHLQDLGVSAFDGSNVTRGALGGFLKAVDEERVVPGSYLLIESLDRLSRDRVIEALNLFLSILNRGITIVTLSDGKVYSPGIDNPTDLIVSITIMTRAHDESLTKSRRLKAAWMNKRSRLQEKKLTARCPLWMELNDDRTRFEFVPERASVVREIISLAKNGMGQTIIAKTLNSRSVPSFSGNPKGWHPSYIQKILTSTALYGEYQPGIFESGRVIPHGEPVADYYPALITREEFYSLQAYRSQNAVGGGKARKGETIPNLLSGLLRCGYCGNPMVIAGAAAKRIRSADGKEVKRPPKKVLVCDGGRRGLGCYAVQWGHRDFETSFLSFCRGIEFERILTDVRSGHEENRDLTLDERIRSIDAELSAKDARIKNLMIAIEEGNAPASLVDRIRSLEEEVTELTRTKVQLSTELNLHRAAHEELTSTAKTARSLIDTMESMTNDELFRVRAALAAQFRRTIASITLHPAGRLFTHEQVEKQRASLIDAGFVADQVDRYVAESYPTEPRRQGRGIRGRYASRKDIGRFFSIETVNGGFRVVYPDFDDPSTARIVAGVEETSIFNQLVGTTTALMAKGQSEDRSSTAI</sequence>
<name>A0A9X1RMX8_9BURK</name>
<dbReference type="Gene3D" id="3.40.50.1390">
    <property type="entry name" value="Resolvase, N-terminal catalytic domain"/>
    <property type="match status" value="1"/>
</dbReference>
<dbReference type="SUPFAM" id="SSF53041">
    <property type="entry name" value="Resolvase-like"/>
    <property type="match status" value="1"/>
</dbReference>
<evidence type="ECO:0000256" key="1">
    <source>
        <dbReference type="ARBA" id="ARBA00023125"/>
    </source>
</evidence>
<dbReference type="Pfam" id="PF13408">
    <property type="entry name" value="Zn_ribbon_recom"/>
    <property type="match status" value="1"/>
</dbReference>
<dbReference type="InterPro" id="IPR025827">
    <property type="entry name" value="Zn_ribbon_recom_dom"/>
</dbReference>
<evidence type="ECO:0000313" key="6">
    <source>
        <dbReference type="Proteomes" id="UP001139308"/>
    </source>
</evidence>
<dbReference type="AlphaFoldDB" id="A0A9X1RMX8"/>
<dbReference type="InterPro" id="IPR050639">
    <property type="entry name" value="SSR_resolvase"/>
</dbReference>
<keyword evidence="1" id="KW-0238">DNA-binding</keyword>
<dbReference type="PROSITE" id="PS51737">
    <property type="entry name" value="RECOMBINASE_DNA_BIND"/>
    <property type="match status" value="1"/>
</dbReference>
<dbReference type="PANTHER" id="PTHR30461">
    <property type="entry name" value="DNA-INVERTASE FROM LAMBDOID PROPHAGE"/>
    <property type="match status" value="1"/>
</dbReference>
<dbReference type="SMART" id="SM00857">
    <property type="entry name" value="Resolvase"/>
    <property type="match status" value="1"/>
</dbReference>
<dbReference type="Proteomes" id="UP001139308">
    <property type="component" value="Unassembled WGS sequence"/>
</dbReference>
<organism evidence="5 6">
    <name type="scientific">Paraburkholderia tagetis</name>
    <dbReference type="NCBI Taxonomy" id="2913261"/>
    <lineage>
        <taxon>Bacteria</taxon>
        <taxon>Pseudomonadati</taxon>
        <taxon>Pseudomonadota</taxon>
        <taxon>Betaproteobacteria</taxon>
        <taxon>Burkholderiales</taxon>
        <taxon>Burkholderiaceae</taxon>
        <taxon>Paraburkholderia</taxon>
    </lineage>
</organism>
<feature type="domain" description="Resolvase/invertase-type recombinase catalytic" evidence="3">
    <location>
        <begin position="3"/>
        <end position="162"/>
    </location>
</feature>
<evidence type="ECO:0000259" key="3">
    <source>
        <dbReference type="PROSITE" id="PS51736"/>
    </source>
</evidence>
<dbReference type="GO" id="GO:0003677">
    <property type="term" value="F:DNA binding"/>
    <property type="evidence" value="ECO:0007669"/>
    <property type="project" value="UniProtKB-KW"/>
</dbReference>
<protein>
    <submittedName>
        <fullName evidence="5">Recombinase family protein</fullName>
    </submittedName>
</protein>
<evidence type="ECO:0000259" key="4">
    <source>
        <dbReference type="PROSITE" id="PS51737"/>
    </source>
</evidence>
<comment type="caution">
    <text evidence="5">The sequence shown here is derived from an EMBL/GenBank/DDBJ whole genome shotgun (WGS) entry which is preliminary data.</text>
</comment>
<dbReference type="GO" id="GO:0000150">
    <property type="term" value="F:DNA strand exchange activity"/>
    <property type="evidence" value="ECO:0007669"/>
    <property type="project" value="InterPro"/>
</dbReference>
<evidence type="ECO:0000313" key="5">
    <source>
        <dbReference type="EMBL" id="MCG5073460.1"/>
    </source>
</evidence>
<keyword evidence="2" id="KW-0233">DNA recombination</keyword>
<dbReference type="PROSITE" id="PS51736">
    <property type="entry name" value="RECOMBINASES_3"/>
    <property type="match status" value="1"/>
</dbReference>
<dbReference type="PANTHER" id="PTHR30461:SF2">
    <property type="entry name" value="SERINE RECOMBINASE PINE-RELATED"/>
    <property type="match status" value="1"/>
</dbReference>
<dbReference type="InterPro" id="IPR006119">
    <property type="entry name" value="Resolv_N"/>
</dbReference>
<reference evidence="5" key="1">
    <citation type="submission" date="2022-01" db="EMBL/GenBank/DDBJ databases">
        <title>Genome sequence and assembly of Parabukholderia sp. RG36.</title>
        <authorList>
            <person name="Chhetri G."/>
        </authorList>
    </citation>
    <scope>NUCLEOTIDE SEQUENCE</scope>
    <source>
        <strain evidence="5">RG36</strain>
    </source>
</reference>
<dbReference type="EMBL" id="JAKLJA010000005">
    <property type="protein sequence ID" value="MCG5073460.1"/>
    <property type="molecule type" value="Genomic_DNA"/>
</dbReference>
<evidence type="ECO:0000256" key="2">
    <source>
        <dbReference type="ARBA" id="ARBA00023172"/>
    </source>
</evidence>
<gene>
    <name evidence="5" type="ORF">L5014_08795</name>
</gene>
<feature type="domain" description="Recombinase" evidence="4">
    <location>
        <begin position="172"/>
        <end position="290"/>
    </location>
</feature>
<dbReference type="Pfam" id="PF00239">
    <property type="entry name" value="Resolvase"/>
    <property type="match status" value="1"/>
</dbReference>
<dbReference type="InterPro" id="IPR011109">
    <property type="entry name" value="DNA_bind_recombinase_dom"/>
</dbReference>
<dbReference type="CDD" id="cd00338">
    <property type="entry name" value="Ser_Recombinase"/>
    <property type="match status" value="1"/>
</dbReference>
<dbReference type="Pfam" id="PF07508">
    <property type="entry name" value="Recombinase"/>
    <property type="match status" value="1"/>
</dbReference>
<dbReference type="InterPro" id="IPR036162">
    <property type="entry name" value="Resolvase-like_N_sf"/>
</dbReference>
<keyword evidence="6" id="KW-1185">Reference proteome</keyword>
<dbReference type="InterPro" id="IPR038109">
    <property type="entry name" value="DNA_bind_recomb_sf"/>
</dbReference>
<dbReference type="Gene3D" id="3.90.1750.20">
    <property type="entry name" value="Putative Large Serine Recombinase, Chain B, Domain 2"/>
    <property type="match status" value="1"/>
</dbReference>
<proteinExistence type="predicted"/>